<dbReference type="AlphaFoldDB" id="A0A317PCM5"/>
<evidence type="ECO:0000256" key="1">
    <source>
        <dbReference type="SAM" id="SignalP"/>
    </source>
</evidence>
<accession>A0A317PCM5</accession>
<gene>
    <name evidence="2" type="ORF">DFR52_10789</name>
</gene>
<feature type="chain" id="PRO_5016249693" description="Protease inhibitor Inh" evidence="1">
    <location>
        <begin position="22"/>
        <end position="140"/>
    </location>
</feature>
<dbReference type="RefSeq" id="WP_110034246.1">
    <property type="nucleotide sequence ID" value="NZ_QGTR01000007.1"/>
</dbReference>
<keyword evidence="3" id="KW-1185">Reference proteome</keyword>
<dbReference type="InterPro" id="IPR016085">
    <property type="entry name" value="Protease_inh_B-barrel_dom"/>
</dbReference>
<name>A0A317PCM5_9HYPH</name>
<dbReference type="Proteomes" id="UP000246352">
    <property type="component" value="Unassembled WGS sequence"/>
</dbReference>
<dbReference type="OrthoDB" id="8446360at2"/>
<evidence type="ECO:0000313" key="3">
    <source>
        <dbReference type="Proteomes" id="UP000246352"/>
    </source>
</evidence>
<evidence type="ECO:0008006" key="4">
    <source>
        <dbReference type="Google" id="ProtNLM"/>
    </source>
</evidence>
<dbReference type="EMBL" id="QGTR01000007">
    <property type="protein sequence ID" value="PWV97177.1"/>
    <property type="molecule type" value="Genomic_DNA"/>
</dbReference>
<sequence>MRGIILTALMSSGLLAGAVWLAPEGRDVDGDLIVGSIGRAADAAAGVEMMMASNAESGEICLLERAHDASSPLDLLSPGSDCDAVWPGLGGAQRWRLTAGGGIDLIERNGRPVLTLARPDGAAFRGTGSGQSVVTLTILE</sequence>
<keyword evidence="1" id="KW-0732">Signal</keyword>
<proteinExistence type="predicted"/>
<dbReference type="Gene3D" id="2.40.128.10">
    <property type="match status" value="1"/>
</dbReference>
<organism evidence="2 3">
    <name type="scientific">Hoeflea marina</name>
    <dbReference type="NCBI Taxonomy" id="274592"/>
    <lineage>
        <taxon>Bacteria</taxon>
        <taxon>Pseudomonadati</taxon>
        <taxon>Pseudomonadota</taxon>
        <taxon>Alphaproteobacteria</taxon>
        <taxon>Hyphomicrobiales</taxon>
        <taxon>Rhizobiaceae</taxon>
        <taxon>Hoeflea</taxon>
    </lineage>
</organism>
<dbReference type="SUPFAM" id="SSF50882">
    <property type="entry name" value="beta-Barrel protease inhibitors"/>
    <property type="match status" value="1"/>
</dbReference>
<feature type="signal peptide" evidence="1">
    <location>
        <begin position="1"/>
        <end position="21"/>
    </location>
</feature>
<comment type="caution">
    <text evidence="2">The sequence shown here is derived from an EMBL/GenBank/DDBJ whole genome shotgun (WGS) entry which is preliminary data.</text>
</comment>
<dbReference type="GO" id="GO:0004866">
    <property type="term" value="F:endopeptidase inhibitor activity"/>
    <property type="evidence" value="ECO:0007669"/>
    <property type="project" value="InterPro"/>
</dbReference>
<reference evidence="2 3" key="1">
    <citation type="submission" date="2018-05" db="EMBL/GenBank/DDBJ databases">
        <title>Genomic Encyclopedia of Type Strains, Phase IV (KMG-IV): sequencing the most valuable type-strain genomes for metagenomic binning, comparative biology and taxonomic classification.</title>
        <authorList>
            <person name="Goeker M."/>
        </authorList>
    </citation>
    <scope>NUCLEOTIDE SEQUENCE [LARGE SCALE GENOMIC DNA]</scope>
    <source>
        <strain evidence="2 3">DSM 16791</strain>
    </source>
</reference>
<protein>
    <recommendedName>
        <fullName evidence="4">Protease inhibitor Inh</fullName>
    </recommendedName>
</protein>
<evidence type="ECO:0000313" key="2">
    <source>
        <dbReference type="EMBL" id="PWV97177.1"/>
    </source>
</evidence>